<organism evidence="2 3">
    <name type="scientific">Lentilactobacillus kosonis</name>
    <dbReference type="NCBI Taxonomy" id="2810561"/>
    <lineage>
        <taxon>Bacteria</taxon>
        <taxon>Bacillati</taxon>
        <taxon>Bacillota</taxon>
        <taxon>Bacilli</taxon>
        <taxon>Lactobacillales</taxon>
        <taxon>Lactobacillaceae</taxon>
        <taxon>Lentilactobacillus</taxon>
    </lineage>
</organism>
<dbReference type="AlphaFoldDB" id="A0A401FPE1"/>
<sequence>MKKAKYSNDKFVKKFNHDQRKKEQQYKNELTEKKYDATEIILSINGHDVAHYVGNENWARIDEK</sequence>
<name>A0A401FPE1_9LACO</name>
<feature type="region of interest" description="Disordered" evidence="1">
    <location>
        <begin position="1"/>
        <end position="27"/>
    </location>
</feature>
<gene>
    <name evidence="2" type="ORF">NBRC111893_2405</name>
</gene>
<proteinExistence type="predicted"/>
<dbReference type="Proteomes" id="UP000286974">
    <property type="component" value="Unassembled WGS sequence"/>
</dbReference>
<dbReference type="RefSeq" id="WP_125008929.1">
    <property type="nucleotide sequence ID" value="NZ_BEXA01000008.1"/>
</dbReference>
<evidence type="ECO:0000313" key="3">
    <source>
        <dbReference type="Proteomes" id="UP000286974"/>
    </source>
</evidence>
<keyword evidence="3" id="KW-1185">Reference proteome</keyword>
<protein>
    <submittedName>
        <fullName evidence="2">Uncharacterized protein</fullName>
    </submittedName>
</protein>
<evidence type="ECO:0000313" key="2">
    <source>
        <dbReference type="EMBL" id="GAY74259.1"/>
    </source>
</evidence>
<reference evidence="2 3" key="1">
    <citation type="submission" date="2017-11" db="EMBL/GenBank/DDBJ databases">
        <title>Draft Genome Sequence of Lactobacillus curieae NBRC 111893 isolated from Koso, a Japanese sugar-Vegetable Fermented Beverage.</title>
        <authorList>
            <person name="Chiou T.Y."/>
            <person name="Oshima K."/>
            <person name="Suda W."/>
            <person name="Hattori M."/>
            <person name="Takahashi T."/>
        </authorList>
    </citation>
    <scope>NUCLEOTIDE SEQUENCE [LARGE SCALE GENOMIC DNA]</scope>
    <source>
        <strain evidence="2 3">NBRC111893</strain>
    </source>
</reference>
<evidence type="ECO:0000256" key="1">
    <source>
        <dbReference type="SAM" id="MobiDB-lite"/>
    </source>
</evidence>
<comment type="caution">
    <text evidence="2">The sequence shown here is derived from an EMBL/GenBank/DDBJ whole genome shotgun (WGS) entry which is preliminary data.</text>
</comment>
<dbReference type="EMBL" id="BEXA01000008">
    <property type="protein sequence ID" value="GAY74259.1"/>
    <property type="molecule type" value="Genomic_DNA"/>
</dbReference>
<accession>A0A401FPE1</accession>